<feature type="compositionally biased region" description="Polar residues" evidence="2">
    <location>
        <begin position="1"/>
        <end position="14"/>
    </location>
</feature>
<dbReference type="GO" id="GO:0036297">
    <property type="term" value="P:interstrand cross-link repair"/>
    <property type="evidence" value="ECO:0007669"/>
    <property type="project" value="TreeGrafter"/>
</dbReference>
<comment type="caution">
    <text evidence="3">The sequence shown here is derived from an EMBL/GenBank/DDBJ whole genome shotgun (WGS) entry which is preliminary data.</text>
</comment>
<dbReference type="Proteomes" id="UP001279734">
    <property type="component" value="Unassembled WGS sequence"/>
</dbReference>
<comment type="similarity">
    <text evidence="1">Belongs to the EXO5 family.</text>
</comment>
<feature type="region of interest" description="Disordered" evidence="2">
    <location>
        <begin position="95"/>
        <end position="121"/>
    </location>
</feature>
<feature type="compositionally biased region" description="Basic and acidic residues" evidence="2">
    <location>
        <begin position="15"/>
        <end position="25"/>
    </location>
</feature>
<evidence type="ECO:0000313" key="3">
    <source>
        <dbReference type="EMBL" id="GMH11248.1"/>
    </source>
</evidence>
<evidence type="ECO:0000256" key="1">
    <source>
        <dbReference type="ARBA" id="ARBA00009797"/>
    </source>
</evidence>
<dbReference type="EMBL" id="BSYO01000011">
    <property type="protein sequence ID" value="GMH11248.1"/>
    <property type="molecule type" value="Genomic_DNA"/>
</dbReference>
<dbReference type="Pfam" id="PF09810">
    <property type="entry name" value="Exo5"/>
    <property type="match status" value="3"/>
</dbReference>
<reference evidence="3" key="1">
    <citation type="submission" date="2023-05" db="EMBL/GenBank/DDBJ databases">
        <title>Nepenthes gracilis genome sequencing.</title>
        <authorList>
            <person name="Fukushima K."/>
        </authorList>
    </citation>
    <scope>NUCLEOTIDE SEQUENCE</scope>
    <source>
        <strain evidence="3">SING2019-196</strain>
    </source>
</reference>
<accession>A0AAD3XNN9</accession>
<gene>
    <name evidence="3" type="ORF">Nepgr_013089</name>
</gene>
<dbReference type="GO" id="GO:0045145">
    <property type="term" value="F:single-stranded DNA 5'-3' DNA exonuclease activity"/>
    <property type="evidence" value="ECO:0007669"/>
    <property type="project" value="InterPro"/>
</dbReference>
<proteinExistence type="inferred from homology"/>
<dbReference type="AlphaFoldDB" id="A0AAD3XNN9"/>
<sequence>MMSDSQTHVLSNSPHDGDKTKEDNNSRNSNNLPESEIAVEIISEEEMALIEAALAAARSSASSLSSSSFSRSTYSPLKRTARSIESITALSKRRLPTLSGSSSGHDIEDSGQWKSNQKNSPATESLLTRFRRRKGLYVTDITSTEWCEKQMEFLLLLGKPEITTAMRTGNIRHAKLAEEVVKRVKVSVKSSEDVWALKFMNFIVGANQLLLEGLTRELPLIGFVEGVWMVGVIDELRMPVTGSDKNPILVDTKTRVQAKLPGEPQQRNGRLQLMCYKYLWDNLVANNFPLRKFYDWFCLNPDNILSDEIKKSSADAGFPAETLGEMMRYFINACSVLPAAHDWLLLRYELQEGNFLLGEYQFPYDINWVKTQIQHCLKFWEGERKASYVSEEEQWKCRFCQFAIVCPSQSDLNGDSSSQTI</sequence>
<evidence type="ECO:0000313" key="4">
    <source>
        <dbReference type="Proteomes" id="UP001279734"/>
    </source>
</evidence>
<keyword evidence="4" id="KW-1185">Reference proteome</keyword>
<dbReference type="PANTHER" id="PTHR14464:SF4">
    <property type="entry name" value="EXONUCLEASE V"/>
    <property type="match status" value="1"/>
</dbReference>
<evidence type="ECO:0000256" key="2">
    <source>
        <dbReference type="SAM" id="MobiDB-lite"/>
    </source>
</evidence>
<dbReference type="PANTHER" id="PTHR14464">
    <property type="entry name" value="EXONUCLEASE V"/>
    <property type="match status" value="1"/>
</dbReference>
<feature type="compositionally biased region" description="Polar residues" evidence="2">
    <location>
        <begin position="112"/>
        <end position="121"/>
    </location>
</feature>
<dbReference type="GO" id="GO:0005634">
    <property type="term" value="C:nucleus"/>
    <property type="evidence" value="ECO:0007669"/>
    <property type="project" value="TreeGrafter"/>
</dbReference>
<name>A0AAD3XNN9_NEPGR</name>
<evidence type="ECO:0008006" key="5">
    <source>
        <dbReference type="Google" id="ProtNLM"/>
    </source>
</evidence>
<dbReference type="InterPro" id="IPR019190">
    <property type="entry name" value="EXOV"/>
</dbReference>
<organism evidence="3 4">
    <name type="scientific">Nepenthes gracilis</name>
    <name type="common">Slender pitcher plant</name>
    <dbReference type="NCBI Taxonomy" id="150966"/>
    <lineage>
        <taxon>Eukaryota</taxon>
        <taxon>Viridiplantae</taxon>
        <taxon>Streptophyta</taxon>
        <taxon>Embryophyta</taxon>
        <taxon>Tracheophyta</taxon>
        <taxon>Spermatophyta</taxon>
        <taxon>Magnoliopsida</taxon>
        <taxon>eudicotyledons</taxon>
        <taxon>Gunneridae</taxon>
        <taxon>Pentapetalae</taxon>
        <taxon>Caryophyllales</taxon>
        <taxon>Nepenthaceae</taxon>
        <taxon>Nepenthes</taxon>
    </lineage>
</organism>
<dbReference type="InterPro" id="IPR011604">
    <property type="entry name" value="PDDEXK-like_dom_sf"/>
</dbReference>
<protein>
    <recommendedName>
        <fullName evidence="5">Exonuclease V</fullName>
    </recommendedName>
</protein>
<dbReference type="Gene3D" id="3.90.320.10">
    <property type="match status" value="1"/>
</dbReference>
<feature type="region of interest" description="Disordered" evidence="2">
    <location>
        <begin position="1"/>
        <end position="38"/>
    </location>
</feature>